<dbReference type="STRING" id="1047168.A0A0F4GLB6"/>
<dbReference type="OrthoDB" id="3946332at2759"/>
<protein>
    <recommendedName>
        <fullName evidence="4">Extracellular membrane protein CFEM domain-containing protein</fullName>
    </recommendedName>
</protein>
<dbReference type="AlphaFoldDB" id="A0A0F4GLB6"/>
<name>A0A0F4GLB6_9PEZI</name>
<feature type="chain" id="PRO_5002468812" description="Extracellular membrane protein CFEM domain-containing protein" evidence="1">
    <location>
        <begin position="21"/>
        <end position="263"/>
    </location>
</feature>
<proteinExistence type="predicted"/>
<sequence>MSFPTTILAAAIVLLRITSAEPDRGGPQSGDPSFPSCAYNCRPAASDYKSLCSATDTLETFKNCVSDNNCKDGDWTGLYQGLEKWCNFTSSVTSGSPPWPTPWPTNSDWTSRTAGDWHNGPFGPNNHGWGPPAWSTNSNWTRGPWTSWWGRGGSDGCPASDWPGWTSDWPDWKSGEAPWTSWTACTATTTGSAVVTVTVTDATGGIGVVGSTSLGVRVAQKTGGGDGGGNGGNAVTAEGGAMGRVEVAGAVVLGVFGAIVGVL</sequence>
<evidence type="ECO:0008006" key="4">
    <source>
        <dbReference type="Google" id="ProtNLM"/>
    </source>
</evidence>
<keyword evidence="3" id="KW-1185">Reference proteome</keyword>
<organism evidence="2 3">
    <name type="scientific">Zymoseptoria brevis</name>
    <dbReference type="NCBI Taxonomy" id="1047168"/>
    <lineage>
        <taxon>Eukaryota</taxon>
        <taxon>Fungi</taxon>
        <taxon>Dikarya</taxon>
        <taxon>Ascomycota</taxon>
        <taxon>Pezizomycotina</taxon>
        <taxon>Dothideomycetes</taxon>
        <taxon>Dothideomycetidae</taxon>
        <taxon>Mycosphaerellales</taxon>
        <taxon>Mycosphaerellaceae</taxon>
        <taxon>Zymoseptoria</taxon>
    </lineage>
</organism>
<accession>A0A0F4GLB6</accession>
<dbReference type="EMBL" id="LAFY01000418">
    <property type="protein sequence ID" value="KJX98224.1"/>
    <property type="molecule type" value="Genomic_DNA"/>
</dbReference>
<dbReference type="Proteomes" id="UP000033647">
    <property type="component" value="Unassembled WGS sequence"/>
</dbReference>
<evidence type="ECO:0000313" key="2">
    <source>
        <dbReference type="EMBL" id="KJX98224.1"/>
    </source>
</evidence>
<feature type="signal peptide" evidence="1">
    <location>
        <begin position="1"/>
        <end position="20"/>
    </location>
</feature>
<evidence type="ECO:0000313" key="3">
    <source>
        <dbReference type="Proteomes" id="UP000033647"/>
    </source>
</evidence>
<gene>
    <name evidence="2" type="ORF">TI39_contig426g00002</name>
</gene>
<reference evidence="2 3" key="1">
    <citation type="submission" date="2015-03" db="EMBL/GenBank/DDBJ databases">
        <title>RNA-seq based gene annotation and comparative genomics of four Zymoseptoria species reveal species-specific pathogenicity related genes and transposable element activity.</title>
        <authorList>
            <person name="Grandaubert J."/>
            <person name="Bhattacharyya A."/>
            <person name="Stukenbrock E.H."/>
        </authorList>
    </citation>
    <scope>NUCLEOTIDE SEQUENCE [LARGE SCALE GENOMIC DNA]</scope>
    <source>
        <strain evidence="2 3">Zb18110</strain>
    </source>
</reference>
<keyword evidence="1" id="KW-0732">Signal</keyword>
<evidence type="ECO:0000256" key="1">
    <source>
        <dbReference type="SAM" id="SignalP"/>
    </source>
</evidence>
<comment type="caution">
    <text evidence="2">The sequence shown here is derived from an EMBL/GenBank/DDBJ whole genome shotgun (WGS) entry which is preliminary data.</text>
</comment>